<protein>
    <submittedName>
        <fullName evidence="1">Uncharacterized protein</fullName>
    </submittedName>
</protein>
<dbReference type="RefSeq" id="WP_208243749.1">
    <property type="nucleotide sequence ID" value="NZ_JAGEPF010000013.1"/>
</dbReference>
<gene>
    <name evidence="1" type="ORF">J4709_22515</name>
</gene>
<evidence type="ECO:0000313" key="2">
    <source>
        <dbReference type="Proteomes" id="UP000680206"/>
    </source>
</evidence>
<dbReference type="Proteomes" id="UP000680206">
    <property type="component" value="Unassembled WGS sequence"/>
</dbReference>
<name>A0ABS3RVN5_9ACTN</name>
<organism evidence="1 2">
    <name type="scientific">Actinomadura violacea</name>
    <dbReference type="NCBI Taxonomy" id="2819934"/>
    <lineage>
        <taxon>Bacteria</taxon>
        <taxon>Bacillati</taxon>
        <taxon>Actinomycetota</taxon>
        <taxon>Actinomycetes</taxon>
        <taxon>Streptosporangiales</taxon>
        <taxon>Thermomonosporaceae</taxon>
        <taxon>Actinomadura</taxon>
    </lineage>
</organism>
<sequence>MSQEEPAQVDAATSPIRWGAEWRMVPDEDDEDCWHVTHHGHSAGIITWTEPQEGPRAEEPADHDWPLGARPGWRAATYNGWHLPAEPGFSYSPRSTETWRTRELAAAAVARFHLSHCPPDPDPALPPEEG</sequence>
<comment type="caution">
    <text evidence="1">The sequence shown here is derived from an EMBL/GenBank/DDBJ whole genome shotgun (WGS) entry which is preliminary data.</text>
</comment>
<proteinExistence type="predicted"/>
<evidence type="ECO:0000313" key="1">
    <source>
        <dbReference type="EMBL" id="MBO2460358.1"/>
    </source>
</evidence>
<reference evidence="1 2" key="1">
    <citation type="submission" date="2021-03" db="EMBL/GenBank/DDBJ databases">
        <title>Actinomadura violae sp. nov., isolated from lichen in Thailand.</title>
        <authorList>
            <person name="Kanchanasin P."/>
            <person name="Saeng-In P."/>
            <person name="Phongsopitanun W."/>
            <person name="Yuki M."/>
            <person name="Kudo T."/>
            <person name="Ohkuma M."/>
            <person name="Tanasupawat S."/>
        </authorList>
    </citation>
    <scope>NUCLEOTIDE SEQUENCE [LARGE SCALE GENOMIC DNA]</scope>
    <source>
        <strain evidence="1 2">LCR2-06</strain>
    </source>
</reference>
<dbReference type="EMBL" id="JAGEPF010000013">
    <property type="protein sequence ID" value="MBO2460358.1"/>
    <property type="molecule type" value="Genomic_DNA"/>
</dbReference>
<keyword evidence="2" id="KW-1185">Reference proteome</keyword>
<accession>A0ABS3RVN5</accession>